<comment type="caution">
    <text evidence="2">The sequence shown here is derived from an EMBL/GenBank/DDBJ whole genome shotgun (WGS) entry which is preliminary data.</text>
</comment>
<organism evidence="2 3">
    <name type="scientific">Flavihumibacter petaseus NBRC 106054</name>
    <dbReference type="NCBI Taxonomy" id="1220578"/>
    <lineage>
        <taxon>Bacteria</taxon>
        <taxon>Pseudomonadati</taxon>
        <taxon>Bacteroidota</taxon>
        <taxon>Chitinophagia</taxon>
        <taxon>Chitinophagales</taxon>
        <taxon>Chitinophagaceae</taxon>
        <taxon>Flavihumibacter</taxon>
    </lineage>
</organism>
<keyword evidence="3" id="KW-1185">Reference proteome</keyword>
<name>A0A0E9MZ41_9BACT</name>
<reference evidence="2 3" key="1">
    <citation type="submission" date="2015-04" db="EMBL/GenBank/DDBJ databases">
        <title>Whole genome shotgun sequence of Flavihumibacter petaseus NBRC 106054.</title>
        <authorList>
            <person name="Miyazawa S."/>
            <person name="Hosoyama A."/>
            <person name="Hashimoto M."/>
            <person name="Noguchi M."/>
            <person name="Tsuchikane K."/>
            <person name="Ohji S."/>
            <person name="Yamazoe A."/>
            <person name="Ichikawa N."/>
            <person name="Kimura A."/>
            <person name="Fujita N."/>
        </authorList>
    </citation>
    <scope>NUCLEOTIDE SEQUENCE [LARGE SCALE GENOMIC DNA]</scope>
    <source>
        <strain evidence="2 3">NBRC 106054</strain>
    </source>
</reference>
<feature type="transmembrane region" description="Helical" evidence="1">
    <location>
        <begin position="448"/>
        <end position="469"/>
    </location>
</feature>
<keyword evidence="1" id="KW-1133">Transmembrane helix</keyword>
<dbReference type="PANTHER" id="PTHR40940:SF2">
    <property type="entry name" value="BATD"/>
    <property type="match status" value="1"/>
</dbReference>
<dbReference type="InterPro" id="IPR025738">
    <property type="entry name" value="BatD"/>
</dbReference>
<proteinExistence type="predicted"/>
<dbReference type="Proteomes" id="UP000033121">
    <property type="component" value="Unassembled WGS sequence"/>
</dbReference>
<keyword evidence="1" id="KW-0812">Transmembrane</keyword>
<evidence type="ECO:0000313" key="2">
    <source>
        <dbReference type="EMBL" id="GAO42869.1"/>
    </source>
</evidence>
<accession>A0A0E9MZ41</accession>
<dbReference type="EMBL" id="BBWV01000001">
    <property type="protein sequence ID" value="GAO42869.1"/>
    <property type="molecule type" value="Genomic_DNA"/>
</dbReference>
<dbReference type="AlphaFoldDB" id="A0A0E9MZ41"/>
<evidence type="ECO:0000256" key="1">
    <source>
        <dbReference type="SAM" id="Phobius"/>
    </source>
</evidence>
<dbReference type="Pfam" id="PF13584">
    <property type="entry name" value="BatD"/>
    <property type="match status" value="2"/>
</dbReference>
<evidence type="ECO:0008006" key="4">
    <source>
        <dbReference type="Google" id="ProtNLM"/>
    </source>
</evidence>
<gene>
    <name evidence="2" type="ORF">FPE01S_01_18870</name>
</gene>
<dbReference type="STRING" id="1220578.FPE01S_01_18870"/>
<sequence length="600" mass="66162">MLAIVSGVFGQAKFNTIPGSLSIRQNEALQVSYMIENPQSVGQFKLPAFRDFKVVQGPIKTDGNIITNGQYSNYLSYTYVLMPLKKGRLQLPGATAMIDGKNVTSNRVVIEVTDAVRAQPNPYPRNPGISLFRQQPEEDYQLEEKEDAAEKIKKNLFVKLELDRKSVFIGEPIVATYKLFTRLRSESRVTKRPSLNGFSVYDMIEPEKLGPDVETLNGKTFMTHIIRKTQLIPLQEGDFELEPVILDNRISFTRMVPVEKDRTNQSPLEEMFDNLFDSRRGVTETHQVTLSSEAKQIHIKPLPPGAPASFNGAVGKFDLKGRLVDTAVAAGEPAQYELSIEGKGNLPLINAPAWSLPTGFHSLDPQVKETLDKSVAPMTGTKIFTYSITPDSSGKILLPAIEFSYFDPVSARYHSLHTDSVYLVVGEPQHRKQSNEVIAAPAGKSRKVWLYSGGISAAALLVAGLVLLVRKRRRVQRSAAEPVAPERAADAVPVIVEIRDPLIHARQAMEREDATAYYHAIELALWEAVAARLDLPGSSQQKPVALAMLAKRGMDAGDLAALEGCWKTCDWILYLPPSAHRIDPALLGTAATLLGKIAEV</sequence>
<evidence type="ECO:0000313" key="3">
    <source>
        <dbReference type="Proteomes" id="UP000033121"/>
    </source>
</evidence>
<keyword evidence="1" id="KW-0472">Membrane</keyword>
<dbReference type="PANTHER" id="PTHR40940">
    <property type="entry name" value="PROTEIN BATD-RELATED"/>
    <property type="match status" value="1"/>
</dbReference>
<protein>
    <recommendedName>
        <fullName evidence="4">Protein BatD</fullName>
    </recommendedName>
</protein>